<dbReference type="GeneID" id="70182910"/>
<accession>A0A9P9BRD0</accession>
<dbReference type="Pfam" id="PF01174">
    <property type="entry name" value="SNO"/>
    <property type="match status" value="2"/>
</dbReference>
<sequence>MQVLTIGVLALQGGFAEHLQSLERAAAARKTKPTSAAALRGGADTPGTGAVATGPASSWPPNNNNNNNNNTQFSFVEVRTPDELALCAALVIPGGESTTLSLVAAQSGLLEPLRDFVKKFKKPTWGTCAGLILLSEEASSTKRGGQELVGGLDVRVHRNHFGRQIESFVTDLELPFLQADNADPEPPFPAVFIRAPVVESLLATGNDDKKGGRGTAPPVEVLAVLPGRHANNEKKAAASQVGSGLHDEGIAEPQEGPGDIVALRQGNVFGMSFHPELTNDVRIHKWWLDEVDKVMSQAV</sequence>
<evidence type="ECO:0000256" key="7">
    <source>
        <dbReference type="SAM" id="MobiDB-lite"/>
    </source>
</evidence>
<dbReference type="CDD" id="cd01749">
    <property type="entry name" value="GATase1_PB"/>
    <property type="match status" value="1"/>
</dbReference>
<comment type="caution">
    <text evidence="8">The sequence shown here is derived from an EMBL/GenBank/DDBJ whole genome shotgun (WGS) entry which is preliminary data.</text>
</comment>
<dbReference type="SUPFAM" id="SSF52317">
    <property type="entry name" value="Class I glutamine amidotransferase-like"/>
    <property type="match status" value="1"/>
</dbReference>
<reference evidence="8" key="1">
    <citation type="journal article" date="2021" name="Nat. Commun.">
        <title>Genetic determinants of endophytism in the Arabidopsis root mycobiome.</title>
        <authorList>
            <person name="Mesny F."/>
            <person name="Miyauchi S."/>
            <person name="Thiergart T."/>
            <person name="Pickel B."/>
            <person name="Atanasova L."/>
            <person name="Karlsson M."/>
            <person name="Huettel B."/>
            <person name="Barry K.W."/>
            <person name="Haridas S."/>
            <person name="Chen C."/>
            <person name="Bauer D."/>
            <person name="Andreopoulos W."/>
            <person name="Pangilinan J."/>
            <person name="LaButti K."/>
            <person name="Riley R."/>
            <person name="Lipzen A."/>
            <person name="Clum A."/>
            <person name="Drula E."/>
            <person name="Henrissat B."/>
            <person name="Kohler A."/>
            <person name="Grigoriev I.V."/>
            <person name="Martin F.M."/>
            <person name="Hacquard S."/>
        </authorList>
    </citation>
    <scope>NUCLEOTIDE SEQUENCE</scope>
    <source>
        <strain evidence="8">MPI-CAGE-CH-0230</strain>
    </source>
</reference>
<dbReference type="OrthoDB" id="2039at2759"/>
<organism evidence="8 9">
    <name type="scientific">Microdochium trichocladiopsis</name>
    <dbReference type="NCBI Taxonomy" id="1682393"/>
    <lineage>
        <taxon>Eukaryota</taxon>
        <taxon>Fungi</taxon>
        <taxon>Dikarya</taxon>
        <taxon>Ascomycota</taxon>
        <taxon>Pezizomycotina</taxon>
        <taxon>Sordariomycetes</taxon>
        <taxon>Xylariomycetidae</taxon>
        <taxon>Xylariales</taxon>
        <taxon>Microdochiaceae</taxon>
        <taxon>Microdochium</taxon>
    </lineage>
</organism>
<evidence type="ECO:0000256" key="2">
    <source>
        <dbReference type="ARBA" id="ARBA00012918"/>
    </source>
</evidence>
<dbReference type="InterPro" id="IPR021196">
    <property type="entry name" value="PdxT/SNO_CS"/>
</dbReference>
<dbReference type="AlphaFoldDB" id="A0A9P9BRD0"/>
<dbReference type="HAMAP" id="MF_01615">
    <property type="entry name" value="PdxT"/>
    <property type="match status" value="1"/>
</dbReference>
<name>A0A9P9BRD0_9PEZI</name>
<evidence type="ECO:0000313" key="8">
    <source>
        <dbReference type="EMBL" id="KAH7035788.1"/>
    </source>
</evidence>
<dbReference type="EMBL" id="JAGTJQ010000003">
    <property type="protein sequence ID" value="KAH7035788.1"/>
    <property type="molecule type" value="Genomic_DNA"/>
</dbReference>
<dbReference type="RefSeq" id="XP_046015881.1">
    <property type="nucleotide sequence ID" value="XM_046153364.1"/>
</dbReference>
<keyword evidence="5" id="KW-0456">Lyase</keyword>
<dbReference type="InterPro" id="IPR002161">
    <property type="entry name" value="PdxT/SNO"/>
</dbReference>
<protein>
    <recommendedName>
        <fullName evidence="2">glutaminase</fullName>
        <ecNumber evidence="2">3.5.1.2</ecNumber>
    </recommendedName>
</protein>
<keyword evidence="9" id="KW-1185">Reference proteome</keyword>
<dbReference type="GO" id="GO:0004359">
    <property type="term" value="F:glutaminase activity"/>
    <property type="evidence" value="ECO:0007669"/>
    <property type="project" value="UniProtKB-EC"/>
</dbReference>
<feature type="region of interest" description="Disordered" evidence="7">
    <location>
        <begin position="33"/>
        <end position="69"/>
    </location>
</feature>
<comment type="catalytic activity">
    <reaction evidence="6">
        <text>L-glutamine + H2O = L-glutamate + NH4(+)</text>
        <dbReference type="Rhea" id="RHEA:15889"/>
        <dbReference type="ChEBI" id="CHEBI:15377"/>
        <dbReference type="ChEBI" id="CHEBI:28938"/>
        <dbReference type="ChEBI" id="CHEBI:29985"/>
        <dbReference type="ChEBI" id="CHEBI:58359"/>
        <dbReference type="EC" id="3.5.1.2"/>
    </reaction>
</comment>
<feature type="region of interest" description="Disordered" evidence="7">
    <location>
        <begin position="232"/>
        <end position="257"/>
    </location>
</feature>
<dbReference type="PROSITE" id="PS01236">
    <property type="entry name" value="PDXT_SNO_1"/>
    <property type="match status" value="1"/>
</dbReference>
<gene>
    <name evidence="8" type="ORF">B0I36DRAFT_319076</name>
</gene>
<dbReference type="GO" id="GO:1903600">
    <property type="term" value="C:glutaminase complex"/>
    <property type="evidence" value="ECO:0007669"/>
    <property type="project" value="TreeGrafter"/>
</dbReference>
<evidence type="ECO:0000256" key="5">
    <source>
        <dbReference type="ARBA" id="ARBA00023239"/>
    </source>
</evidence>
<comment type="similarity">
    <text evidence="1">Belongs to the glutaminase PdxT/SNO family.</text>
</comment>
<dbReference type="InterPro" id="IPR029062">
    <property type="entry name" value="Class_I_gatase-like"/>
</dbReference>
<dbReference type="Proteomes" id="UP000756346">
    <property type="component" value="Unassembled WGS sequence"/>
</dbReference>
<dbReference type="GO" id="GO:0016829">
    <property type="term" value="F:lyase activity"/>
    <property type="evidence" value="ECO:0007669"/>
    <property type="project" value="UniProtKB-KW"/>
</dbReference>
<dbReference type="PANTHER" id="PTHR31559:SF0">
    <property type="entry name" value="PYRIDOXAL 5'-PHOSPHATE SYNTHASE SUBUNIT SNO1-RELATED"/>
    <property type="match status" value="1"/>
</dbReference>
<proteinExistence type="inferred from homology"/>
<evidence type="ECO:0000256" key="4">
    <source>
        <dbReference type="ARBA" id="ARBA00022962"/>
    </source>
</evidence>
<dbReference type="GO" id="GO:0008614">
    <property type="term" value="P:pyridoxine metabolic process"/>
    <property type="evidence" value="ECO:0007669"/>
    <property type="project" value="TreeGrafter"/>
</dbReference>
<dbReference type="Gene3D" id="3.40.50.880">
    <property type="match status" value="1"/>
</dbReference>
<dbReference type="GO" id="GO:0005829">
    <property type="term" value="C:cytosol"/>
    <property type="evidence" value="ECO:0007669"/>
    <property type="project" value="TreeGrafter"/>
</dbReference>
<dbReference type="PROSITE" id="PS51130">
    <property type="entry name" value="PDXT_SNO_2"/>
    <property type="match status" value="1"/>
</dbReference>
<dbReference type="PROSITE" id="PS51273">
    <property type="entry name" value="GATASE_TYPE_1"/>
    <property type="match status" value="1"/>
</dbReference>
<dbReference type="EC" id="3.5.1.2" evidence="2"/>
<dbReference type="PANTHER" id="PTHR31559">
    <property type="entry name" value="PYRIDOXAL 5'-PHOSPHATE SYNTHASE SUBUNIT SNO"/>
    <property type="match status" value="1"/>
</dbReference>
<keyword evidence="4 8" id="KW-0315">Glutamine amidotransferase</keyword>
<keyword evidence="3" id="KW-0378">Hydrolase</keyword>
<evidence type="ECO:0000256" key="1">
    <source>
        <dbReference type="ARBA" id="ARBA00008345"/>
    </source>
</evidence>
<evidence type="ECO:0000313" key="9">
    <source>
        <dbReference type="Proteomes" id="UP000756346"/>
    </source>
</evidence>
<dbReference type="GO" id="GO:0042823">
    <property type="term" value="P:pyridoxal phosphate biosynthetic process"/>
    <property type="evidence" value="ECO:0007669"/>
    <property type="project" value="InterPro"/>
</dbReference>
<evidence type="ECO:0000256" key="3">
    <source>
        <dbReference type="ARBA" id="ARBA00022801"/>
    </source>
</evidence>
<evidence type="ECO:0000256" key="6">
    <source>
        <dbReference type="ARBA" id="ARBA00049534"/>
    </source>
</evidence>